<dbReference type="EMBL" id="SNRY01005647">
    <property type="protein sequence ID" value="KAA6314442.1"/>
    <property type="molecule type" value="Genomic_DNA"/>
</dbReference>
<comment type="caution">
    <text evidence="2">The sequence shown here is derived from an EMBL/GenBank/DDBJ whole genome shotgun (WGS) entry which is preliminary data.</text>
</comment>
<dbReference type="InterPro" id="IPR037066">
    <property type="entry name" value="Plug_dom_sf"/>
</dbReference>
<organism evidence="2">
    <name type="scientific">termite gut metagenome</name>
    <dbReference type="NCBI Taxonomy" id="433724"/>
    <lineage>
        <taxon>unclassified sequences</taxon>
        <taxon>metagenomes</taxon>
        <taxon>organismal metagenomes</taxon>
    </lineage>
</organism>
<dbReference type="InterPro" id="IPR012910">
    <property type="entry name" value="Plug_dom"/>
</dbReference>
<evidence type="ECO:0000259" key="1">
    <source>
        <dbReference type="Pfam" id="PF07715"/>
    </source>
</evidence>
<proteinExistence type="predicted"/>
<name>A0A5J4PZA1_9ZZZZ</name>
<dbReference type="AlphaFoldDB" id="A0A5J4PZA1"/>
<keyword evidence="2" id="KW-0675">Receptor</keyword>
<feature type="non-terminal residue" evidence="2">
    <location>
        <position position="1"/>
    </location>
</feature>
<gene>
    <name evidence="2" type="ORF">EZS27_034943</name>
</gene>
<dbReference type="Gene3D" id="2.170.130.10">
    <property type="entry name" value="TonB-dependent receptor, plug domain"/>
    <property type="match status" value="1"/>
</dbReference>
<dbReference type="NCBIfam" id="TIGR04057">
    <property type="entry name" value="SusC_RagA_signa"/>
    <property type="match status" value="1"/>
</dbReference>
<dbReference type="InterPro" id="IPR023997">
    <property type="entry name" value="TonB-dep_OMP_SusC/RagA_CS"/>
</dbReference>
<reference evidence="2" key="1">
    <citation type="submission" date="2019-03" db="EMBL/GenBank/DDBJ databases">
        <title>Single cell metagenomics reveals metabolic interactions within the superorganism composed of flagellate Streblomastix strix and complex community of Bacteroidetes bacteria on its surface.</title>
        <authorList>
            <person name="Treitli S.C."/>
            <person name="Kolisko M."/>
            <person name="Husnik F."/>
            <person name="Keeling P."/>
            <person name="Hampl V."/>
        </authorList>
    </citation>
    <scope>NUCLEOTIDE SEQUENCE</scope>
    <source>
        <strain evidence="2">STM</strain>
    </source>
</reference>
<dbReference type="SUPFAM" id="SSF56935">
    <property type="entry name" value="Porins"/>
    <property type="match status" value="1"/>
</dbReference>
<dbReference type="Pfam" id="PF07715">
    <property type="entry name" value="Plug"/>
    <property type="match status" value="1"/>
</dbReference>
<accession>A0A5J4PZA1</accession>
<dbReference type="InterPro" id="IPR039426">
    <property type="entry name" value="TonB-dep_rcpt-like"/>
</dbReference>
<protein>
    <submittedName>
        <fullName evidence="2">TonB-dependent receptor SusC</fullName>
    </submittedName>
</protein>
<dbReference type="PROSITE" id="PS52016">
    <property type="entry name" value="TONB_DEPENDENT_REC_3"/>
    <property type="match status" value="1"/>
</dbReference>
<evidence type="ECO:0000313" key="2">
    <source>
        <dbReference type="EMBL" id="KAA6314442.1"/>
    </source>
</evidence>
<feature type="domain" description="TonB-dependent receptor plug" evidence="1">
    <location>
        <begin position="102"/>
        <end position="167"/>
    </location>
</feature>
<sequence>VSFVGYATSVIEVYESSEPITIFLHENIGYLNEIVVVGYGTQKRKELTGAIATVPQSVLSQVTSSFDRSLGGDCCRIECYPKFRSAGCYFQYPYSWGNSITGGNEPLYVIDGFIFYNDNSSTRTGAGKIDGSLNPLTGINSADIESIEVLKDVSATAIYGSRGANGVILITTKKGKKGSNHVNYQGVAGWQQISKKLDLLNAEE</sequence>